<keyword evidence="10 12" id="KW-0472">Membrane</keyword>
<dbReference type="PANTHER" id="PTHR47755">
    <property type="entry name" value="CELL DIVISION PROTEIN FTSX"/>
    <property type="match status" value="1"/>
</dbReference>
<keyword evidence="18" id="KW-1185">Reference proteome</keyword>
<keyword evidence="9 14" id="KW-1133">Transmembrane helix</keyword>
<reference evidence="17" key="1">
    <citation type="submission" date="2021-03" db="EMBL/GenBank/DDBJ databases">
        <authorList>
            <person name="Sun Q."/>
        </authorList>
    </citation>
    <scope>NUCLEOTIDE SEQUENCE</scope>
    <source>
        <strain evidence="17">CCM 8862</strain>
    </source>
</reference>
<evidence type="ECO:0000259" key="16">
    <source>
        <dbReference type="Pfam" id="PF18075"/>
    </source>
</evidence>
<keyword evidence="6 12" id="KW-1003">Cell membrane</keyword>
<dbReference type="GO" id="GO:0005886">
    <property type="term" value="C:plasma membrane"/>
    <property type="evidence" value="ECO:0007669"/>
    <property type="project" value="UniProtKB-SubCell"/>
</dbReference>
<evidence type="ECO:0000256" key="3">
    <source>
        <dbReference type="ARBA" id="ARBA00007379"/>
    </source>
</evidence>
<evidence type="ECO:0000256" key="4">
    <source>
        <dbReference type="ARBA" id="ARBA00011160"/>
    </source>
</evidence>
<feature type="domain" description="FtsX extracellular" evidence="16">
    <location>
        <begin position="93"/>
        <end position="192"/>
    </location>
</feature>
<sequence length="337" mass="37226">MNADSTDSTPESREKSNADTHHHDHNGNFRHSHCRRGQAVNFVFKEALQGLGRNLTMTIALVITTAISLALLATGFLFTSMTERTKEIYLDRVEVMVELDETISAKDPDCSSPACREVYDALNGAQGVASVTFKNREESYRRFVEVFKDSNPALVQETSPEALFAALHVRLTDPLDTTPLDKVRNMDQVDSIIDQGDDLRDATHNLDSIRNATFVVAVIQAIASLFLIVNMVQIAAYSRREEVSIMRMVGASRWYTNFPFILEAVFAAVLGSVFAIAGLFTGKRLVVDEALRPLYESRLIAPITDADIWVTAPVVAVIGIAFAAATAQLTLRLYVRA</sequence>
<dbReference type="GO" id="GO:0051301">
    <property type="term" value="P:cell division"/>
    <property type="evidence" value="ECO:0007669"/>
    <property type="project" value="UniProtKB-KW"/>
</dbReference>
<accession>A0A939E1B7</accession>
<evidence type="ECO:0000256" key="11">
    <source>
        <dbReference type="ARBA" id="ARBA00023306"/>
    </source>
</evidence>
<organism evidence="17 18">
    <name type="scientific">Corynebacterium mendelii</name>
    <dbReference type="NCBI Taxonomy" id="2765362"/>
    <lineage>
        <taxon>Bacteria</taxon>
        <taxon>Bacillati</taxon>
        <taxon>Actinomycetota</taxon>
        <taxon>Actinomycetes</taxon>
        <taxon>Mycobacteriales</taxon>
        <taxon>Corynebacteriaceae</taxon>
        <taxon>Corynebacterium</taxon>
    </lineage>
</organism>
<dbReference type="InterPro" id="IPR040690">
    <property type="entry name" value="FtsX_ECD"/>
</dbReference>
<comment type="caution">
    <text evidence="17">The sequence shown here is derived from an EMBL/GenBank/DDBJ whole genome shotgun (WGS) entry which is preliminary data.</text>
</comment>
<comment type="function">
    <text evidence="1">Part of the ABC transporter FtsEX involved in cellular division.</text>
</comment>
<evidence type="ECO:0000256" key="7">
    <source>
        <dbReference type="ARBA" id="ARBA00022618"/>
    </source>
</evidence>
<feature type="domain" description="ABC3 transporter permease C-terminal" evidence="15">
    <location>
        <begin position="215"/>
        <end position="327"/>
    </location>
</feature>
<protein>
    <recommendedName>
        <fullName evidence="5 12">Cell division protein FtsX</fullName>
    </recommendedName>
</protein>
<feature type="region of interest" description="Disordered" evidence="13">
    <location>
        <begin position="1"/>
        <end position="32"/>
    </location>
</feature>
<evidence type="ECO:0000256" key="5">
    <source>
        <dbReference type="ARBA" id="ARBA00021907"/>
    </source>
</evidence>
<keyword evidence="11 12" id="KW-0131">Cell cycle</keyword>
<comment type="subunit">
    <text evidence="4">Forms a membrane-associated complex with FtsE.</text>
</comment>
<evidence type="ECO:0000313" key="17">
    <source>
        <dbReference type="EMBL" id="MBN9643652.1"/>
    </source>
</evidence>
<dbReference type="Gene3D" id="3.30.70.3040">
    <property type="match status" value="1"/>
</dbReference>
<dbReference type="PIRSF" id="PIRSF003097">
    <property type="entry name" value="FtsX"/>
    <property type="match status" value="1"/>
</dbReference>
<dbReference type="InterPro" id="IPR004513">
    <property type="entry name" value="FtsX"/>
</dbReference>
<feature type="transmembrane region" description="Helical" evidence="14">
    <location>
        <begin position="55"/>
        <end position="78"/>
    </location>
</feature>
<feature type="transmembrane region" description="Helical" evidence="14">
    <location>
        <begin position="258"/>
        <end position="280"/>
    </location>
</feature>
<comment type="similarity">
    <text evidence="3 12">Belongs to the ABC-4 integral membrane protein family. FtsX subfamily.</text>
</comment>
<evidence type="ECO:0000256" key="9">
    <source>
        <dbReference type="ARBA" id="ARBA00022989"/>
    </source>
</evidence>
<dbReference type="InterPro" id="IPR003838">
    <property type="entry name" value="ABC3_permease_C"/>
</dbReference>
<feature type="compositionally biased region" description="Basic and acidic residues" evidence="13">
    <location>
        <begin position="10"/>
        <end position="27"/>
    </location>
</feature>
<evidence type="ECO:0000256" key="13">
    <source>
        <dbReference type="SAM" id="MobiDB-lite"/>
    </source>
</evidence>
<gene>
    <name evidence="17" type="ORF">JZY06_03270</name>
</gene>
<evidence type="ECO:0000313" key="18">
    <source>
        <dbReference type="Proteomes" id="UP000664332"/>
    </source>
</evidence>
<evidence type="ECO:0000256" key="12">
    <source>
        <dbReference type="PIRNR" id="PIRNR003097"/>
    </source>
</evidence>
<evidence type="ECO:0000256" key="10">
    <source>
        <dbReference type="ARBA" id="ARBA00023136"/>
    </source>
</evidence>
<keyword evidence="8 14" id="KW-0812">Transmembrane</keyword>
<dbReference type="Proteomes" id="UP000664332">
    <property type="component" value="Unassembled WGS sequence"/>
</dbReference>
<dbReference type="InterPro" id="IPR047929">
    <property type="entry name" value="FtsX_actino"/>
</dbReference>
<evidence type="ECO:0000256" key="1">
    <source>
        <dbReference type="ARBA" id="ARBA00003552"/>
    </source>
</evidence>
<dbReference type="NCBIfam" id="NF038346">
    <property type="entry name" value="FtsX_actino"/>
    <property type="match status" value="1"/>
</dbReference>
<keyword evidence="7 12" id="KW-0132">Cell division</keyword>
<dbReference type="AlphaFoldDB" id="A0A939E1B7"/>
<evidence type="ECO:0000256" key="6">
    <source>
        <dbReference type="ARBA" id="ARBA00022475"/>
    </source>
</evidence>
<evidence type="ECO:0000256" key="2">
    <source>
        <dbReference type="ARBA" id="ARBA00004651"/>
    </source>
</evidence>
<evidence type="ECO:0000256" key="8">
    <source>
        <dbReference type="ARBA" id="ARBA00022692"/>
    </source>
</evidence>
<comment type="subcellular location">
    <subcellularLocation>
        <location evidence="2">Cell membrane</location>
        <topology evidence="2">Multi-pass membrane protein</topology>
    </subcellularLocation>
</comment>
<dbReference type="Pfam" id="PF02687">
    <property type="entry name" value="FtsX"/>
    <property type="match status" value="1"/>
</dbReference>
<feature type="transmembrane region" description="Helical" evidence="14">
    <location>
        <begin position="214"/>
        <end position="237"/>
    </location>
</feature>
<feature type="transmembrane region" description="Helical" evidence="14">
    <location>
        <begin position="308"/>
        <end position="331"/>
    </location>
</feature>
<dbReference type="PANTHER" id="PTHR47755:SF1">
    <property type="entry name" value="CELL DIVISION PROTEIN FTSX"/>
    <property type="match status" value="1"/>
</dbReference>
<dbReference type="EMBL" id="JAFLEQ010000005">
    <property type="protein sequence ID" value="MBN9643652.1"/>
    <property type="molecule type" value="Genomic_DNA"/>
</dbReference>
<evidence type="ECO:0000259" key="15">
    <source>
        <dbReference type="Pfam" id="PF02687"/>
    </source>
</evidence>
<dbReference type="Pfam" id="PF18075">
    <property type="entry name" value="FtsX_ECD"/>
    <property type="match status" value="1"/>
</dbReference>
<name>A0A939E1B7_9CORY</name>
<evidence type="ECO:0000256" key="14">
    <source>
        <dbReference type="SAM" id="Phobius"/>
    </source>
</evidence>
<proteinExistence type="inferred from homology"/>